<evidence type="ECO:0000313" key="5">
    <source>
        <dbReference type="Proteomes" id="UP001255856"/>
    </source>
</evidence>
<evidence type="ECO:0000256" key="1">
    <source>
        <dbReference type="ARBA" id="ARBA00023002"/>
    </source>
</evidence>
<dbReference type="AlphaFoldDB" id="A0AAD9MH14"/>
<dbReference type="SUPFAM" id="SSF51197">
    <property type="entry name" value="Clavaminate synthase-like"/>
    <property type="match status" value="1"/>
</dbReference>
<accession>A0AAD9MH14</accession>
<evidence type="ECO:0000313" key="4">
    <source>
        <dbReference type="EMBL" id="KAK2077819.1"/>
    </source>
</evidence>
<dbReference type="InterPro" id="IPR050411">
    <property type="entry name" value="AlphaKG_dependent_hydroxylases"/>
</dbReference>
<comment type="caution">
    <text evidence="4">The sequence shown here is derived from an EMBL/GenBank/DDBJ whole genome shotgun (WGS) entry which is preliminary data.</text>
</comment>
<dbReference type="PANTHER" id="PTHR10696">
    <property type="entry name" value="GAMMA-BUTYROBETAINE HYDROXYLASE-RELATED"/>
    <property type="match status" value="1"/>
</dbReference>
<gene>
    <name evidence="4" type="ORF">QBZ16_004667</name>
</gene>
<proteinExistence type="predicted"/>
<dbReference type="InterPro" id="IPR042098">
    <property type="entry name" value="TauD-like_sf"/>
</dbReference>
<dbReference type="GO" id="GO:0017000">
    <property type="term" value="P:antibiotic biosynthetic process"/>
    <property type="evidence" value="ECO:0007669"/>
    <property type="project" value="UniProtKB-KW"/>
</dbReference>
<evidence type="ECO:0000256" key="2">
    <source>
        <dbReference type="ARBA" id="ARBA00023194"/>
    </source>
</evidence>
<keyword evidence="1" id="KW-0560">Oxidoreductase</keyword>
<feature type="domain" description="TauD/TfdA-like" evidence="3">
    <location>
        <begin position="63"/>
        <end position="321"/>
    </location>
</feature>
<keyword evidence="5" id="KW-1185">Reference proteome</keyword>
<organism evidence="4 5">
    <name type="scientific">Prototheca wickerhamii</name>
    <dbReference type="NCBI Taxonomy" id="3111"/>
    <lineage>
        <taxon>Eukaryota</taxon>
        <taxon>Viridiplantae</taxon>
        <taxon>Chlorophyta</taxon>
        <taxon>core chlorophytes</taxon>
        <taxon>Trebouxiophyceae</taxon>
        <taxon>Chlorellales</taxon>
        <taxon>Chlorellaceae</taxon>
        <taxon>Prototheca</taxon>
    </lineage>
</organism>
<dbReference type="InterPro" id="IPR003819">
    <property type="entry name" value="TauD/TfdA-like"/>
</dbReference>
<reference evidence="4" key="1">
    <citation type="submission" date="2021-01" db="EMBL/GenBank/DDBJ databases">
        <authorList>
            <person name="Eckstrom K.M.E."/>
        </authorList>
    </citation>
    <scope>NUCLEOTIDE SEQUENCE</scope>
    <source>
        <strain evidence="4">UVCC 0001</strain>
    </source>
</reference>
<dbReference type="EMBL" id="JASFZW010000006">
    <property type="protein sequence ID" value="KAK2077819.1"/>
    <property type="molecule type" value="Genomic_DNA"/>
</dbReference>
<dbReference type="PANTHER" id="PTHR10696:SF56">
    <property type="entry name" value="TAUD_TFDA-LIKE DOMAIN-CONTAINING PROTEIN"/>
    <property type="match status" value="1"/>
</dbReference>
<sequence>MTPDTLDSGPLRGVKAFTPVEGPAVWYADELGQHPEQWTFTLSEDHIRELEAAVEATEHVGSEIQEITLNDVTLPTLAPLLKRFLSEVVDGRGFQLIKGLPVDRWTRRQTVAAYWILGLHWGRAASNNHRGHLVGHIKDLGHDPARAETRLYATTAAQPFHNDAADLVSLLCLHEAQEGGDSRWASSWAVHNEFLRRRPDLGPVMTRDWFFDRKGEVPRGKKPYFAIPVFNYFRGNLTVNWSSNYYFSSQRHEEVPRLTQDHLDAIELFDALAASPRHAIRYRLQPGDIQLLSNHTVLHARDAFVDSHPDPARKRHLLRLWLAPPNERPLPDAYLDVLGDSVEIGKRGGIVLENTKLHVPLEAE</sequence>
<keyword evidence="2" id="KW-0045">Antibiotic biosynthesis</keyword>
<protein>
    <recommendedName>
        <fullName evidence="3">TauD/TfdA-like domain-containing protein</fullName>
    </recommendedName>
</protein>
<evidence type="ECO:0000259" key="3">
    <source>
        <dbReference type="Pfam" id="PF02668"/>
    </source>
</evidence>
<dbReference type="Pfam" id="PF02668">
    <property type="entry name" value="TauD"/>
    <property type="match status" value="1"/>
</dbReference>
<dbReference type="Gene3D" id="3.60.130.10">
    <property type="entry name" value="Clavaminate synthase-like"/>
    <property type="match status" value="1"/>
</dbReference>
<name>A0AAD9MH14_PROWI</name>
<dbReference type="Proteomes" id="UP001255856">
    <property type="component" value="Unassembled WGS sequence"/>
</dbReference>
<dbReference type="GO" id="GO:0016491">
    <property type="term" value="F:oxidoreductase activity"/>
    <property type="evidence" value="ECO:0007669"/>
    <property type="project" value="UniProtKB-KW"/>
</dbReference>